<dbReference type="EMBL" id="OU893336">
    <property type="protein sequence ID" value="CAG9793003.1"/>
    <property type="molecule type" value="Genomic_DNA"/>
</dbReference>
<keyword evidence="3" id="KW-1185">Reference proteome</keyword>
<proteinExistence type="predicted"/>
<reference evidence="2" key="1">
    <citation type="submission" date="2021-12" db="EMBL/GenBank/DDBJ databases">
        <authorList>
            <person name="King R."/>
        </authorList>
    </citation>
    <scope>NUCLEOTIDE SEQUENCE</scope>
</reference>
<gene>
    <name evidence="2" type="ORF">DIATSA_LOCUS10481</name>
</gene>
<keyword evidence="1" id="KW-0812">Transmembrane</keyword>
<reference evidence="2" key="2">
    <citation type="submission" date="2022-10" db="EMBL/GenBank/DDBJ databases">
        <authorList>
            <consortium name="ENA_rothamsted_submissions"/>
            <consortium name="culmorum"/>
            <person name="King R."/>
        </authorList>
    </citation>
    <scope>NUCLEOTIDE SEQUENCE</scope>
</reference>
<accession>A0A9N9RB41</accession>
<dbReference type="OrthoDB" id="441412at2759"/>
<keyword evidence="1" id="KW-0472">Membrane</keyword>
<organism evidence="2 3">
    <name type="scientific">Diatraea saccharalis</name>
    <name type="common">sugarcane borer</name>
    <dbReference type="NCBI Taxonomy" id="40085"/>
    <lineage>
        <taxon>Eukaryota</taxon>
        <taxon>Metazoa</taxon>
        <taxon>Ecdysozoa</taxon>
        <taxon>Arthropoda</taxon>
        <taxon>Hexapoda</taxon>
        <taxon>Insecta</taxon>
        <taxon>Pterygota</taxon>
        <taxon>Neoptera</taxon>
        <taxon>Endopterygota</taxon>
        <taxon>Lepidoptera</taxon>
        <taxon>Glossata</taxon>
        <taxon>Ditrysia</taxon>
        <taxon>Pyraloidea</taxon>
        <taxon>Crambidae</taxon>
        <taxon>Crambinae</taxon>
        <taxon>Diatraea</taxon>
    </lineage>
</organism>
<name>A0A9N9RB41_9NEOP</name>
<dbReference type="AlphaFoldDB" id="A0A9N9RB41"/>
<dbReference type="Proteomes" id="UP001153714">
    <property type="component" value="Chromosome 5"/>
</dbReference>
<evidence type="ECO:0000313" key="3">
    <source>
        <dbReference type="Proteomes" id="UP001153714"/>
    </source>
</evidence>
<feature type="transmembrane region" description="Helical" evidence="1">
    <location>
        <begin position="81"/>
        <end position="106"/>
    </location>
</feature>
<sequence length="128" mass="14653">MKISYWRQYEHGKISKEGVRTLVQAVEVAADSDDTRVNLEQLGTLWKPKAHAVWLRRKLVKAMTPEAANVQIPRHPCRQRCYMIVTSIWFDGFIYLMILCNTPVIITEVVLKSPVTDAVTISIKSLNL</sequence>
<keyword evidence="1" id="KW-1133">Transmembrane helix</keyword>
<evidence type="ECO:0000313" key="2">
    <source>
        <dbReference type="EMBL" id="CAG9793003.1"/>
    </source>
</evidence>
<protein>
    <submittedName>
        <fullName evidence="2">Uncharacterized protein</fullName>
    </submittedName>
</protein>
<evidence type="ECO:0000256" key="1">
    <source>
        <dbReference type="SAM" id="Phobius"/>
    </source>
</evidence>